<gene>
    <name evidence="1" type="ORF">GCM10022416_02710</name>
</gene>
<proteinExistence type="predicted"/>
<evidence type="ECO:0000313" key="2">
    <source>
        <dbReference type="Proteomes" id="UP001500266"/>
    </source>
</evidence>
<evidence type="ECO:0008006" key="3">
    <source>
        <dbReference type="Google" id="ProtNLM"/>
    </source>
</evidence>
<sequence>MDWYAQAAAVAAAALVGMAFGGGVAWQMNGDSTESDDPVRGVRAPCNLVSAETLQEVLPDAIVVSTSGAGEPGEDWSLSRECGLASRKEGDPNQPLLTLRLTRYGDRKEDVDRGKGEKIVVRWGEDQAAGEFTSELSGDSDSICRLQSITGIGQRAAACAGTYYDDYSPAYRVMAQRGDLVVKILAVGRAAANREAVGRLAAGVLEAGR</sequence>
<comment type="caution">
    <text evidence="1">The sequence shown here is derived from an EMBL/GenBank/DDBJ whole genome shotgun (WGS) entry which is preliminary data.</text>
</comment>
<organism evidence="1 2">
    <name type="scientific">Actinomadura keratinilytica</name>
    <dbReference type="NCBI Taxonomy" id="547461"/>
    <lineage>
        <taxon>Bacteria</taxon>
        <taxon>Bacillati</taxon>
        <taxon>Actinomycetota</taxon>
        <taxon>Actinomycetes</taxon>
        <taxon>Streptosporangiales</taxon>
        <taxon>Thermomonosporaceae</taxon>
        <taxon>Actinomadura</taxon>
    </lineage>
</organism>
<dbReference type="EMBL" id="BAABDO010000002">
    <property type="protein sequence ID" value="GAA4127726.1"/>
    <property type="molecule type" value="Genomic_DNA"/>
</dbReference>
<reference evidence="2" key="1">
    <citation type="journal article" date="2019" name="Int. J. Syst. Evol. Microbiol.">
        <title>The Global Catalogue of Microorganisms (GCM) 10K type strain sequencing project: providing services to taxonomists for standard genome sequencing and annotation.</title>
        <authorList>
            <consortium name="The Broad Institute Genomics Platform"/>
            <consortium name="The Broad Institute Genome Sequencing Center for Infectious Disease"/>
            <person name="Wu L."/>
            <person name="Ma J."/>
        </authorList>
    </citation>
    <scope>NUCLEOTIDE SEQUENCE [LARGE SCALE GENOMIC DNA]</scope>
    <source>
        <strain evidence="2">JCM 17316</strain>
    </source>
</reference>
<dbReference type="RefSeq" id="WP_345016524.1">
    <property type="nucleotide sequence ID" value="NZ_BAABDO010000002.1"/>
</dbReference>
<evidence type="ECO:0000313" key="1">
    <source>
        <dbReference type="EMBL" id="GAA4127726.1"/>
    </source>
</evidence>
<name>A0ABP7XY09_9ACTN</name>
<keyword evidence="2" id="KW-1185">Reference proteome</keyword>
<dbReference type="Proteomes" id="UP001500266">
    <property type="component" value="Unassembled WGS sequence"/>
</dbReference>
<accession>A0ABP7XY09</accession>
<protein>
    <recommendedName>
        <fullName evidence="3">Secreted protein</fullName>
    </recommendedName>
</protein>